<feature type="domain" description="FAD-binding" evidence="1">
    <location>
        <begin position="2"/>
        <end position="334"/>
    </location>
</feature>
<dbReference type="Gene3D" id="3.30.9.10">
    <property type="entry name" value="D-Amino Acid Oxidase, subunit A, domain 2"/>
    <property type="match status" value="1"/>
</dbReference>
<keyword evidence="3" id="KW-1185">Reference proteome</keyword>
<dbReference type="PRINTS" id="PR00420">
    <property type="entry name" value="RNGMNOXGNASE"/>
</dbReference>
<evidence type="ECO:0000313" key="2">
    <source>
        <dbReference type="EMBL" id="MBC4017175.1"/>
    </source>
</evidence>
<dbReference type="PANTHER" id="PTHR46865:SF8">
    <property type="entry name" value="POSSIBLE OXIDOREDUCTASE"/>
    <property type="match status" value="1"/>
</dbReference>
<dbReference type="InterPro" id="IPR036188">
    <property type="entry name" value="FAD/NAD-bd_sf"/>
</dbReference>
<keyword evidence="2" id="KW-0560">Oxidoreductase</keyword>
<keyword evidence="2" id="KW-0503">Monooxygenase</keyword>
<sequence>MKVLISGAGIAGLSLALRLRQRGLSPIVVERSPALRDGGYMLGLSDPGLDAAERMGLDELRAARHVPRRLVYVGPAGQERFAIDGLAIERLVGDREFNLMRGDIERALFERVRGEVEVRFGASVNSLEETRGGIVVRLSDGEEIRCNLVVGADGLHSQVRVLRFGPEERLVRPLGARVAAFLLDRSGFPDAELGTSYWLTEVGRAAALGAVDEKTLVAFFIWRTEGRPRIGTMEEELHRAFAGAGWRVPAMLDLLPTAKDVYLDELAHVVMPRWSEGRIVLLGDAAFAVSLFAGKGATLAMAGGVVLADALADGPDEIDTALAAYEARLRPWVETAQRMARRNIHLFAPANRFQLLARETMLRLAARPFLVPLVRRLLNRQGERL</sequence>
<dbReference type="SUPFAM" id="SSF51905">
    <property type="entry name" value="FAD/NAD(P)-binding domain"/>
    <property type="match status" value="1"/>
</dbReference>
<dbReference type="AlphaFoldDB" id="A0A9X0R0T2"/>
<name>A0A9X0R0T2_9PROT</name>
<comment type="caution">
    <text evidence="2">The sequence shown here is derived from an EMBL/GenBank/DDBJ whole genome shotgun (WGS) entry which is preliminary data.</text>
</comment>
<dbReference type="InterPro" id="IPR002938">
    <property type="entry name" value="FAD-bd"/>
</dbReference>
<dbReference type="Gene3D" id="3.50.50.60">
    <property type="entry name" value="FAD/NAD(P)-binding domain"/>
    <property type="match status" value="1"/>
</dbReference>
<accession>A0A9X0R0T2</accession>
<gene>
    <name evidence="2" type="ORF">H7965_17835</name>
</gene>
<dbReference type="Pfam" id="PF01494">
    <property type="entry name" value="FAD_binding_3"/>
    <property type="match status" value="1"/>
</dbReference>
<dbReference type="PANTHER" id="PTHR46865">
    <property type="entry name" value="OXIDOREDUCTASE-RELATED"/>
    <property type="match status" value="1"/>
</dbReference>
<reference evidence="2" key="1">
    <citation type="submission" date="2020-08" db="EMBL/GenBank/DDBJ databases">
        <authorList>
            <person name="Hu Y."/>
            <person name="Nguyen S.V."/>
            <person name="Li F."/>
            <person name="Fanning S."/>
        </authorList>
    </citation>
    <scope>NUCLEOTIDE SEQUENCE</scope>
    <source>
        <strain evidence="2">SYSU D8009</strain>
    </source>
</reference>
<organism evidence="2 3">
    <name type="scientific">Siccirubricoccus deserti</name>
    <dbReference type="NCBI Taxonomy" id="2013562"/>
    <lineage>
        <taxon>Bacteria</taxon>
        <taxon>Pseudomonadati</taxon>
        <taxon>Pseudomonadota</taxon>
        <taxon>Alphaproteobacteria</taxon>
        <taxon>Acetobacterales</taxon>
        <taxon>Roseomonadaceae</taxon>
        <taxon>Siccirubricoccus</taxon>
    </lineage>
</organism>
<dbReference type="EMBL" id="JACOMF010000024">
    <property type="protein sequence ID" value="MBC4017175.1"/>
    <property type="molecule type" value="Genomic_DNA"/>
</dbReference>
<dbReference type="GO" id="GO:0004497">
    <property type="term" value="F:monooxygenase activity"/>
    <property type="evidence" value="ECO:0007669"/>
    <property type="project" value="UniProtKB-KW"/>
</dbReference>
<evidence type="ECO:0000259" key="1">
    <source>
        <dbReference type="Pfam" id="PF01494"/>
    </source>
</evidence>
<evidence type="ECO:0000313" key="3">
    <source>
        <dbReference type="Proteomes" id="UP000600101"/>
    </source>
</evidence>
<protein>
    <submittedName>
        <fullName evidence="2">FAD-dependent monooxygenase</fullName>
    </submittedName>
</protein>
<proteinExistence type="predicted"/>
<dbReference type="GO" id="GO:0071949">
    <property type="term" value="F:FAD binding"/>
    <property type="evidence" value="ECO:0007669"/>
    <property type="project" value="InterPro"/>
</dbReference>
<dbReference type="RefSeq" id="WP_186771943.1">
    <property type="nucleotide sequence ID" value="NZ_JACOMF010000024.1"/>
</dbReference>
<dbReference type="Proteomes" id="UP000600101">
    <property type="component" value="Unassembled WGS sequence"/>
</dbReference>
<dbReference type="InterPro" id="IPR051704">
    <property type="entry name" value="FAD_aromatic-hydroxylase"/>
</dbReference>